<organism evidence="1 2">
    <name type="scientific">Brachionus plicatilis</name>
    <name type="common">Marine rotifer</name>
    <name type="synonym">Brachionus muelleri</name>
    <dbReference type="NCBI Taxonomy" id="10195"/>
    <lineage>
        <taxon>Eukaryota</taxon>
        <taxon>Metazoa</taxon>
        <taxon>Spiralia</taxon>
        <taxon>Gnathifera</taxon>
        <taxon>Rotifera</taxon>
        <taxon>Eurotatoria</taxon>
        <taxon>Monogononta</taxon>
        <taxon>Pseudotrocha</taxon>
        <taxon>Ploima</taxon>
        <taxon>Brachionidae</taxon>
        <taxon>Brachionus</taxon>
    </lineage>
</organism>
<dbReference type="AlphaFoldDB" id="A0A3M7RB92"/>
<name>A0A3M7RB92_BRAPC</name>
<evidence type="ECO:0000313" key="1">
    <source>
        <dbReference type="EMBL" id="RNA20872.1"/>
    </source>
</evidence>
<sequence>MSNLILSFDHKLHPVLKRVVLIVSKQIWSFAILNTTLHYANSGCEKILKEYFKITDEVDLMFKMRKKYACFRQAVFDKNKFDIINST</sequence>
<gene>
    <name evidence="1" type="ORF">BpHYR1_025505</name>
</gene>
<dbReference type="EMBL" id="REGN01003767">
    <property type="protein sequence ID" value="RNA20872.1"/>
    <property type="molecule type" value="Genomic_DNA"/>
</dbReference>
<comment type="caution">
    <text evidence="1">The sequence shown here is derived from an EMBL/GenBank/DDBJ whole genome shotgun (WGS) entry which is preliminary data.</text>
</comment>
<protein>
    <submittedName>
        <fullName evidence="1">Uncharacterized protein</fullName>
    </submittedName>
</protein>
<feature type="non-terminal residue" evidence="1">
    <location>
        <position position="87"/>
    </location>
</feature>
<keyword evidence="2" id="KW-1185">Reference proteome</keyword>
<dbReference type="Proteomes" id="UP000276133">
    <property type="component" value="Unassembled WGS sequence"/>
</dbReference>
<evidence type="ECO:0000313" key="2">
    <source>
        <dbReference type="Proteomes" id="UP000276133"/>
    </source>
</evidence>
<reference evidence="1 2" key="1">
    <citation type="journal article" date="2018" name="Sci. Rep.">
        <title>Genomic signatures of local adaptation to the degree of environmental predictability in rotifers.</title>
        <authorList>
            <person name="Franch-Gras L."/>
            <person name="Hahn C."/>
            <person name="Garcia-Roger E.M."/>
            <person name="Carmona M.J."/>
            <person name="Serra M."/>
            <person name="Gomez A."/>
        </authorList>
    </citation>
    <scope>NUCLEOTIDE SEQUENCE [LARGE SCALE GENOMIC DNA]</scope>
    <source>
        <strain evidence="1">HYR1</strain>
    </source>
</reference>
<proteinExistence type="predicted"/>
<accession>A0A3M7RB92</accession>